<accession>A0A1L4D538</accession>
<organism evidence="2 3">
    <name type="scientific">Silvanigrella aquatica</name>
    <dbReference type="NCBI Taxonomy" id="1915309"/>
    <lineage>
        <taxon>Bacteria</taxon>
        <taxon>Pseudomonadati</taxon>
        <taxon>Bdellovibrionota</taxon>
        <taxon>Oligoflexia</taxon>
        <taxon>Silvanigrellales</taxon>
        <taxon>Silvanigrellaceae</taxon>
        <taxon>Silvanigrella</taxon>
    </lineage>
</organism>
<gene>
    <name evidence="2" type="ORF">AXG55_14820</name>
</gene>
<keyword evidence="2" id="KW-0614">Plasmid</keyword>
<dbReference type="SUPFAM" id="SSF101082">
    <property type="entry name" value="Typo IV secretion system protein TraC"/>
    <property type="match status" value="1"/>
</dbReference>
<evidence type="ECO:0000256" key="1">
    <source>
        <dbReference type="SAM" id="SignalP"/>
    </source>
</evidence>
<evidence type="ECO:0000313" key="2">
    <source>
        <dbReference type="EMBL" id="APJ05292.1"/>
    </source>
</evidence>
<geneLocation type="plasmid" evidence="3">
    <name>pnonnen2</name>
</geneLocation>
<proteinExistence type="predicted"/>
<reference evidence="2 3" key="1">
    <citation type="submission" date="2016-10" db="EMBL/GenBank/DDBJ databases">
        <title>Silvanigrella aquatica sp. nov., isolated from a freshwater lake located in the Black Forest, Germany, description of Silvanigrellaceae fam. nov., Silvanigrellales ord. nov., reclassification of the order Bdellovibrionales in the class Oligoflexia, reclassification of the families Bacteriovoracaceae and Halobacteriovoraceae in the new order Bacteriovoracales ord. nov., and reclassification of the family Pseudobacteriovoracaceae in the order Oligoflexiales.</title>
        <authorList>
            <person name="Hahn M.W."/>
            <person name="Schmidt J."/>
            <person name="Koll U."/>
            <person name="Rohde M."/>
            <person name="Verbag S."/>
            <person name="Pitt A."/>
            <person name="Nakai R."/>
            <person name="Naganuma T."/>
            <person name="Lang E."/>
        </authorList>
    </citation>
    <scope>NUCLEOTIDE SEQUENCE [LARGE SCALE GENOMIC DNA]</scope>
    <source>
        <strain evidence="2 3">MWH-Nonnen-W8red</strain>
        <plasmid evidence="3">Plasmid pnonnen2</plasmid>
    </source>
</reference>
<dbReference type="KEGG" id="saqi:AXG55_14820"/>
<dbReference type="AlphaFoldDB" id="A0A1L4D538"/>
<evidence type="ECO:0008006" key="4">
    <source>
        <dbReference type="Google" id="ProtNLM"/>
    </source>
</evidence>
<keyword evidence="3" id="KW-1185">Reference proteome</keyword>
<name>A0A1L4D538_9BACT</name>
<sequence>MKKVKNKLVKKLLIISFVFSIETNSYAGGVPVIDVAAIAQMAQQYQQLVQLYQQMQTSNNYLGQLNSDSLKWMSPEFSKYFANMKNLRVQIERANEILSTDINKSLEQYNKLYPGYDGYKIRNYTDDFKNRSNSLLKLLSAQIAVANEALANQKDIDTADKRSAAAVANLTLASLSNLNNQISSEIRAANAYRASQIQNETDKRLELQNFIGKPYKRHDPSKYKTCIGEC</sequence>
<protein>
    <recommendedName>
        <fullName evidence="4">P-type conjugative transfer protein TrbJ</fullName>
    </recommendedName>
</protein>
<keyword evidence="1" id="KW-0732">Signal</keyword>
<dbReference type="Proteomes" id="UP000184731">
    <property type="component" value="Plasmid pnonnen2"/>
</dbReference>
<evidence type="ECO:0000313" key="3">
    <source>
        <dbReference type="Proteomes" id="UP000184731"/>
    </source>
</evidence>
<feature type="signal peptide" evidence="1">
    <location>
        <begin position="1"/>
        <end position="27"/>
    </location>
</feature>
<dbReference type="EMBL" id="CP017836">
    <property type="protein sequence ID" value="APJ05292.1"/>
    <property type="molecule type" value="Genomic_DNA"/>
</dbReference>
<dbReference type="RefSeq" id="WP_148698955.1">
    <property type="nucleotide sequence ID" value="NZ_CP017836.1"/>
</dbReference>
<feature type="chain" id="PRO_5012363128" description="P-type conjugative transfer protein TrbJ" evidence="1">
    <location>
        <begin position="28"/>
        <end position="230"/>
    </location>
</feature>